<name>A0ABS0I1A2_9BACT</name>
<dbReference type="EMBL" id="JADQDM010000002">
    <property type="protein sequence ID" value="MBF9220710.1"/>
    <property type="molecule type" value="Genomic_DNA"/>
</dbReference>
<reference evidence="2 3" key="1">
    <citation type="submission" date="2020-11" db="EMBL/GenBank/DDBJ databases">
        <authorList>
            <person name="Kim M.K."/>
        </authorList>
    </citation>
    <scope>NUCLEOTIDE SEQUENCE [LARGE SCALE GENOMIC DNA]</scope>
    <source>
        <strain evidence="2 3">BT662</strain>
    </source>
</reference>
<feature type="compositionally biased region" description="Basic and acidic residues" evidence="1">
    <location>
        <begin position="28"/>
        <end position="38"/>
    </location>
</feature>
<proteinExistence type="predicted"/>
<dbReference type="RefSeq" id="WP_196292147.1">
    <property type="nucleotide sequence ID" value="NZ_JADQDM010000002.1"/>
</dbReference>
<organism evidence="2 3">
    <name type="scientific">Hymenobacter ruricola</name>
    <dbReference type="NCBI Taxonomy" id="2791023"/>
    <lineage>
        <taxon>Bacteria</taxon>
        <taxon>Pseudomonadati</taxon>
        <taxon>Bacteroidota</taxon>
        <taxon>Cytophagia</taxon>
        <taxon>Cytophagales</taxon>
        <taxon>Hymenobacteraceae</taxon>
        <taxon>Hymenobacter</taxon>
    </lineage>
</organism>
<sequence length="184" mass="20614">MEKLATLLWILFALGAFVFRLIKKAQETTARETQERPRRPQASSPALPTATFQEMLRQMQARNAAEPDTGRPVVVPDVPRPAAPRTLGGRPMPHEVARPTRSQERTSVPQRSLEAPTTARPHNAPAPPAKRSSGLTRADRQRPLQLKSEPTPPATTDVVREMLRRPESVRAAFILSEIFTRKYE</sequence>
<evidence type="ECO:0000313" key="3">
    <source>
        <dbReference type="Proteomes" id="UP000618931"/>
    </source>
</evidence>
<accession>A0ABS0I1A2</accession>
<keyword evidence="3" id="KW-1185">Reference proteome</keyword>
<protein>
    <submittedName>
        <fullName evidence="2">Uncharacterized protein</fullName>
    </submittedName>
</protein>
<evidence type="ECO:0000313" key="2">
    <source>
        <dbReference type="EMBL" id="MBF9220710.1"/>
    </source>
</evidence>
<gene>
    <name evidence="2" type="ORF">I2H31_06290</name>
</gene>
<feature type="compositionally biased region" description="Basic and acidic residues" evidence="1">
    <location>
        <begin position="92"/>
        <end position="104"/>
    </location>
</feature>
<feature type="compositionally biased region" description="Polar residues" evidence="1">
    <location>
        <begin position="41"/>
        <end position="52"/>
    </location>
</feature>
<evidence type="ECO:0000256" key="1">
    <source>
        <dbReference type="SAM" id="MobiDB-lite"/>
    </source>
</evidence>
<feature type="region of interest" description="Disordered" evidence="1">
    <location>
        <begin position="28"/>
        <end position="158"/>
    </location>
</feature>
<dbReference type="Proteomes" id="UP000618931">
    <property type="component" value="Unassembled WGS sequence"/>
</dbReference>
<comment type="caution">
    <text evidence="2">The sequence shown here is derived from an EMBL/GenBank/DDBJ whole genome shotgun (WGS) entry which is preliminary data.</text>
</comment>